<evidence type="ECO:0000256" key="1">
    <source>
        <dbReference type="ARBA" id="ARBA00004651"/>
    </source>
</evidence>
<dbReference type="EMBL" id="BMHO01000002">
    <property type="protein sequence ID" value="GGD44233.1"/>
    <property type="molecule type" value="Genomic_DNA"/>
</dbReference>
<comment type="caution">
    <text evidence="9">The sequence shown here is derived from an EMBL/GenBank/DDBJ whole genome shotgun (WGS) entry which is preliminary data.</text>
</comment>
<evidence type="ECO:0000256" key="6">
    <source>
        <dbReference type="ARBA" id="ARBA00023136"/>
    </source>
</evidence>
<evidence type="ECO:0000256" key="8">
    <source>
        <dbReference type="SAM" id="Phobius"/>
    </source>
</evidence>
<proteinExistence type="inferred from homology"/>
<keyword evidence="4 7" id="KW-0812">Transmembrane</keyword>
<reference evidence="9" key="1">
    <citation type="journal article" date="2014" name="Int. J. Syst. Evol. Microbiol.">
        <title>Complete genome sequence of Corynebacterium casei LMG S-19264T (=DSM 44701T), isolated from a smear-ripened cheese.</title>
        <authorList>
            <consortium name="US DOE Joint Genome Institute (JGI-PGF)"/>
            <person name="Walter F."/>
            <person name="Albersmeier A."/>
            <person name="Kalinowski J."/>
            <person name="Ruckert C."/>
        </authorList>
    </citation>
    <scope>NUCLEOTIDE SEQUENCE</scope>
    <source>
        <strain evidence="9">CGMCC 1.15152</strain>
    </source>
</reference>
<organism evidence="9 10">
    <name type="scientific">Microbacterium faecale</name>
    <dbReference type="NCBI Taxonomy" id="1804630"/>
    <lineage>
        <taxon>Bacteria</taxon>
        <taxon>Bacillati</taxon>
        <taxon>Actinomycetota</taxon>
        <taxon>Actinomycetes</taxon>
        <taxon>Micrococcales</taxon>
        <taxon>Microbacteriaceae</taxon>
        <taxon>Microbacterium</taxon>
    </lineage>
</organism>
<evidence type="ECO:0000256" key="7">
    <source>
        <dbReference type="RuleBase" id="RU003942"/>
    </source>
</evidence>
<evidence type="ECO:0000256" key="3">
    <source>
        <dbReference type="ARBA" id="ARBA00022475"/>
    </source>
</evidence>
<keyword evidence="2" id="KW-0813">Transport</keyword>
<accession>A0A916YGU5</accession>
<evidence type="ECO:0000256" key="5">
    <source>
        <dbReference type="ARBA" id="ARBA00022989"/>
    </source>
</evidence>
<comment type="similarity">
    <text evidence="7">Belongs to the drug/metabolite transporter (DMT) superfamily. Small multidrug resistance (SMR) (TC 2.A.7.1) family.</text>
</comment>
<dbReference type="GO" id="GO:0005886">
    <property type="term" value="C:plasma membrane"/>
    <property type="evidence" value="ECO:0007669"/>
    <property type="project" value="UniProtKB-SubCell"/>
</dbReference>
<comment type="subcellular location">
    <subcellularLocation>
        <location evidence="1 7">Cell membrane</location>
        <topology evidence="1 7">Multi-pass membrane protein</topology>
    </subcellularLocation>
</comment>
<evidence type="ECO:0000256" key="4">
    <source>
        <dbReference type="ARBA" id="ARBA00022692"/>
    </source>
</evidence>
<keyword evidence="3" id="KW-1003">Cell membrane</keyword>
<dbReference type="InterPro" id="IPR037185">
    <property type="entry name" value="EmrE-like"/>
</dbReference>
<sequence length="118" mass="12198">MHWVILFISAVLEAVWATALGASDGLSRPVPTAIFLVALAASMLGLGWAMREIPIGTAYALWTGLGAALTVAYAMATGAEPITFWRVLFLAGIVGAAIGLKLLPTDERGGDEAAVATE</sequence>
<dbReference type="InterPro" id="IPR045324">
    <property type="entry name" value="Small_multidrug_res"/>
</dbReference>
<feature type="transmembrane region" description="Helical" evidence="8">
    <location>
        <begin position="33"/>
        <end position="50"/>
    </location>
</feature>
<evidence type="ECO:0000256" key="2">
    <source>
        <dbReference type="ARBA" id="ARBA00022448"/>
    </source>
</evidence>
<feature type="transmembrane region" description="Helical" evidence="8">
    <location>
        <begin position="57"/>
        <end position="76"/>
    </location>
</feature>
<dbReference type="RefSeq" id="WP_188712912.1">
    <property type="nucleotide sequence ID" value="NZ_BMHO01000002.1"/>
</dbReference>
<dbReference type="InterPro" id="IPR000390">
    <property type="entry name" value="Small_drug/metabolite_transptr"/>
</dbReference>
<protein>
    <submittedName>
        <fullName evidence="9">QacE family quaternary ammonium compound efflux SMR transporter</fullName>
    </submittedName>
</protein>
<gene>
    <name evidence="9" type="ORF">GCM10010915_26770</name>
</gene>
<dbReference type="PANTHER" id="PTHR30561">
    <property type="entry name" value="SMR FAMILY PROTON-DEPENDENT DRUG EFFLUX TRANSPORTER SUGE"/>
    <property type="match status" value="1"/>
</dbReference>
<reference evidence="9" key="2">
    <citation type="submission" date="2020-09" db="EMBL/GenBank/DDBJ databases">
        <authorList>
            <person name="Sun Q."/>
            <person name="Zhou Y."/>
        </authorList>
    </citation>
    <scope>NUCLEOTIDE SEQUENCE</scope>
    <source>
        <strain evidence="9">CGMCC 1.15152</strain>
    </source>
</reference>
<evidence type="ECO:0000313" key="9">
    <source>
        <dbReference type="EMBL" id="GGD44233.1"/>
    </source>
</evidence>
<feature type="transmembrane region" description="Helical" evidence="8">
    <location>
        <begin position="82"/>
        <end position="103"/>
    </location>
</feature>
<keyword evidence="6 8" id="KW-0472">Membrane</keyword>
<keyword evidence="10" id="KW-1185">Reference proteome</keyword>
<dbReference type="PANTHER" id="PTHR30561:SF0">
    <property type="entry name" value="GUANIDINIUM EXPORTER"/>
    <property type="match status" value="1"/>
</dbReference>
<dbReference type="Proteomes" id="UP000633205">
    <property type="component" value="Unassembled WGS sequence"/>
</dbReference>
<dbReference type="GO" id="GO:0022857">
    <property type="term" value="F:transmembrane transporter activity"/>
    <property type="evidence" value="ECO:0007669"/>
    <property type="project" value="InterPro"/>
</dbReference>
<name>A0A916YGU5_9MICO</name>
<keyword evidence="5 8" id="KW-1133">Transmembrane helix</keyword>
<dbReference type="Gene3D" id="1.10.3730.20">
    <property type="match status" value="1"/>
</dbReference>
<dbReference type="SUPFAM" id="SSF103481">
    <property type="entry name" value="Multidrug resistance efflux transporter EmrE"/>
    <property type="match status" value="1"/>
</dbReference>
<dbReference type="AlphaFoldDB" id="A0A916YGU5"/>
<evidence type="ECO:0000313" key="10">
    <source>
        <dbReference type="Proteomes" id="UP000633205"/>
    </source>
</evidence>
<dbReference type="Pfam" id="PF00893">
    <property type="entry name" value="Multi_Drug_Res"/>
    <property type="match status" value="1"/>
</dbReference>